<reference evidence="2" key="1">
    <citation type="journal article" date="2023" name="Science">
        <title>Genome structures resolve the early diversification of teleost fishes.</title>
        <authorList>
            <person name="Parey E."/>
            <person name="Louis A."/>
            <person name="Montfort J."/>
            <person name="Bouchez O."/>
            <person name="Roques C."/>
            <person name="Iampietro C."/>
            <person name="Lluch J."/>
            <person name="Castinel A."/>
            <person name="Donnadieu C."/>
            <person name="Desvignes T."/>
            <person name="Floi Bucao C."/>
            <person name="Jouanno E."/>
            <person name="Wen M."/>
            <person name="Mejri S."/>
            <person name="Dirks R."/>
            <person name="Jansen H."/>
            <person name="Henkel C."/>
            <person name="Chen W.J."/>
            <person name="Zahm M."/>
            <person name="Cabau C."/>
            <person name="Klopp C."/>
            <person name="Thompson A.W."/>
            <person name="Robinson-Rechavi M."/>
            <person name="Braasch I."/>
            <person name="Lecointre G."/>
            <person name="Bobe J."/>
            <person name="Postlethwait J.H."/>
            <person name="Berthelot C."/>
            <person name="Roest Crollius H."/>
            <person name="Guiguen Y."/>
        </authorList>
    </citation>
    <scope>NUCLEOTIDE SEQUENCE</scope>
    <source>
        <strain evidence="2">WJC10195</strain>
    </source>
</reference>
<evidence type="ECO:0000313" key="2">
    <source>
        <dbReference type="EMBL" id="KAJ8337410.1"/>
    </source>
</evidence>
<evidence type="ECO:0000313" key="3">
    <source>
        <dbReference type="Proteomes" id="UP001152622"/>
    </source>
</evidence>
<gene>
    <name evidence="2" type="ORF">SKAU_G00386300</name>
</gene>
<dbReference type="EMBL" id="JAINUF010000019">
    <property type="protein sequence ID" value="KAJ8337410.1"/>
    <property type="molecule type" value="Genomic_DNA"/>
</dbReference>
<dbReference type="AlphaFoldDB" id="A0A9Q1IEB5"/>
<feature type="domain" description="CxC7-like cysteine cluster associated with KDZ transposases" evidence="1">
    <location>
        <begin position="10"/>
        <end position="70"/>
    </location>
</feature>
<organism evidence="2 3">
    <name type="scientific">Synaphobranchus kaupii</name>
    <name type="common">Kaup's arrowtooth eel</name>
    <dbReference type="NCBI Taxonomy" id="118154"/>
    <lineage>
        <taxon>Eukaryota</taxon>
        <taxon>Metazoa</taxon>
        <taxon>Chordata</taxon>
        <taxon>Craniata</taxon>
        <taxon>Vertebrata</taxon>
        <taxon>Euteleostomi</taxon>
        <taxon>Actinopterygii</taxon>
        <taxon>Neopterygii</taxon>
        <taxon>Teleostei</taxon>
        <taxon>Anguilliformes</taxon>
        <taxon>Synaphobranchidae</taxon>
        <taxon>Synaphobranchus</taxon>
    </lineage>
</organism>
<protein>
    <recommendedName>
        <fullName evidence="1">CxC7-like cysteine cluster associated with KDZ transposases domain-containing protein</fullName>
    </recommendedName>
</protein>
<proteinExistence type="predicted"/>
<comment type="caution">
    <text evidence="2">The sequence shown here is derived from an EMBL/GenBank/DDBJ whole genome shotgun (WGS) entry which is preliminary data.</text>
</comment>
<dbReference type="InterPro" id="IPR041300">
    <property type="entry name" value="CxC7"/>
</dbReference>
<dbReference type="Pfam" id="PF18866">
    <property type="entry name" value="CxC7"/>
    <property type="match status" value="1"/>
</dbReference>
<dbReference type="Proteomes" id="UP001152622">
    <property type="component" value="Chromosome 19"/>
</dbReference>
<sequence length="76" mass="8930">MHWLDSVVTWEKHSDNFQKEFRKMYSLTKCDNCGELFRNDTPGYFGDGRRGICQGFYSEPKYAGLCSQSCMEEWAI</sequence>
<evidence type="ECO:0000259" key="1">
    <source>
        <dbReference type="Pfam" id="PF18866"/>
    </source>
</evidence>
<accession>A0A9Q1IEB5</accession>
<keyword evidence="3" id="KW-1185">Reference proteome</keyword>
<name>A0A9Q1IEB5_SYNKA</name>